<feature type="compositionally biased region" description="Basic and acidic residues" evidence="8">
    <location>
        <begin position="480"/>
        <end position="505"/>
    </location>
</feature>
<name>A0A3G3IGT0_9ARCH</name>
<feature type="compositionally biased region" description="Basic and acidic residues" evidence="8">
    <location>
        <begin position="430"/>
        <end position="442"/>
    </location>
</feature>
<dbReference type="Gene3D" id="1.10.8.60">
    <property type="match status" value="1"/>
</dbReference>
<dbReference type="InterPro" id="IPR023935">
    <property type="entry name" value="Rep_factor-C_lsu"/>
</dbReference>
<comment type="similarity">
    <text evidence="1 7">Belongs to the activator 1 small subunits family. RfcL subfamily.</text>
</comment>
<dbReference type="AlphaFoldDB" id="A0A3G3IGT0"/>
<dbReference type="Pfam" id="PF00004">
    <property type="entry name" value="AAA"/>
    <property type="match status" value="1"/>
</dbReference>
<proteinExistence type="inferred from homology"/>
<evidence type="ECO:0000256" key="7">
    <source>
        <dbReference type="HAMAP-Rule" id="MF_01508"/>
    </source>
</evidence>
<evidence type="ECO:0000256" key="2">
    <source>
        <dbReference type="ARBA" id="ARBA00014793"/>
    </source>
</evidence>
<dbReference type="Gene3D" id="3.40.50.300">
    <property type="entry name" value="P-loop containing nucleotide triphosphate hydrolases"/>
    <property type="match status" value="1"/>
</dbReference>
<dbReference type="CDD" id="cd18140">
    <property type="entry name" value="HLD_clamp_RFC"/>
    <property type="match status" value="1"/>
</dbReference>
<dbReference type="GO" id="GO:0005524">
    <property type="term" value="F:ATP binding"/>
    <property type="evidence" value="ECO:0007669"/>
    <property type="project" value="UniProtKB-UniRule"/>
</dbReference>
<evidence type="ECO:0000313" key="11">
    <source>
        <dbReference type="Proteomes" id="UP000273278"/>
    </source>
</evidence>
<comment type="subunit">
    <text evidence="7">Heteromultimer composed of small subunits (RfcS) and large subunits (RfcL).</text>
</comment>
<reference evidence="10 11" key="1">
    <citation type="submission" date="2016-10" db="EMBL/GenBank/DDBJ databases">
        <title>Complete genome of the TMA-utilizing, human hosted archaeon Methanomethylophilus alvus Gen. nov, sp. nov., strain Mx-05, derived from a pure culture.</title>
        <authorList>
            <person name="Brugere J.-F."/>
            <person name="Ben Hania W."/>
            <person name="Chaudhary P.P."/>
            <person name="Gaci N."/>
            <person name="Borrel G."/>
            <person name="Cao Van Tuat L."/>
            <person name="Fardeau M.-L."/>
            <person name="Harris H.M.B."/>
            <person name="O'Toole P.W."/>
            <person name="Ollivier B."/>
        </authorList>
    </citation>
    <scope>NUCLEOTIDE SEQUENCE [LARGE SCALE GENOMIC DNA]</scope>
    <source>
        <strain evidence="10 11">Mx-05</strain>
    </source>
</reference>
<dbReference type="OMA" id="DWTEKYR"/>
<dbReference type="CDD" id="cd00009">
    <property type="entry name" value="AAA"/>
    <property type="match status" value="1"/>
</dbReference>
<organism evidence="10 11">
    <name type="scientific">Methanomethylophilus alvi</name>
    <dbReference type="NCBI Taxonomy" id="1291540"/>
    <lineage>
        <taxon>Archaea</taxon>
        <taxon>Methanobacteriati</taxon>
        <taxon>Thermoplasmatota</taxon>
        <taxon>Thermoplasmata</taxon>
        <taxon>Methanomassiliicoccales</taxon>
        <taxon>Methanomethylophilaceae</taxon>
        <taxon>Methanomethylophilus</taxon>
    </lineage>
</organism>
<dbReference type="GO" id="GO:0006260">
    <property type="term" value="P:DNA replication"/>
    <property type="evidence" value="ECO:0007669"/>
    <property type="project" value="UniProtKB-UniRule"/>
</dbReference>
<feature type="binding site" evidence="7">
    <location>
        <begin position="48"/>
        <end position="55"/>
    </location>
    <ligand>
        <name>ATP</name>
        <dbReference type="ChEBI" id="CHEBI:30616"/>
    </ligand>
</feature>
<dbReference type="PANTHER" id="PTHR23389:SF6">
    <property type="entry name" value="REPLICATION FACTOR C SUBUNIT 1"/>
    <property type="match status" value="1"/>
</dbReference>
<dbReference type="NCBIfam" id="NF003229">
    <property type="entry name" value="PRK04195.1-5"/>
    <property type="match status" value="1"/>
</dbReference>
<dbReference type="InterPro" id="IPR047854">
    <property type="entry name" value="RFC_lid"/>
</dbReference>
<dbReference type="InterPro" id="IPR027417">
    <property type="entry name" value="P-loop_NTPase"/>
</dbReference>
<feature type="compositionally biased region" description="Basic and acidic residues" evidence="8">
    <location>
        <begin position="451"/>
        <end position="468"/>
    </location>
</feature>
<accession>A0A3G3IGT0</accession>
<feature type="domain" description="AAA+ ATPase" evidence="9">
    <location>
        <begin position="40"/>
        <end position="174"/>
    </location>
</feature>
<protein>
    <recommendedName>
        <fullName evidence="2 7">Replication factor C large subunit</fullName>
        <shortName evidence="7">RFC large subunit</shortName>
    </recommendedName>
    <alternativeName>
        <fullName evidence="6 7">Clamp loader large subunit</fullName>
    </alternativeName>
</protein>
<sequence>MADDWTEKYRPQSLNDIVGNPSAAATMRQWAEQWNRGAPPKRALVLMGTPGIGKTSSAEALARDMGWGIVEMNASDQRTGEAIRNVALRASYFNTFDDDGNFMSVKDGGMKLVVLDEADSLFGNADRGAMPVINELIKCARQPVILIVNDFYELSRKSSAVKTETVQISFRKPTASAVQNVLAKICRAEGVDIDPLAISKIAENANGDLRAAIRDLESLAYGYGSVTSEDASVLTGRVVRKDMYALMDAVFRKKDPQLAFHTYNEVDEDPGTVALWMEENIPYECHSTGDLVRCCERLSRADVYLGRIMKRQNYGFMSYARDMMTSGIPEALHSKKVTCDRFRFPQYLMKMSRSKSSRSLRRSLCQKLGYLTHNSGSRIQNDCYDFYRTMAMSDPEFRVMLVRDAGLEPEELGFLIDQKMDSKQVKQAFEEAFPKEEKEPKKTSPRKKASKKEQGLDFAVPEKKEEPAAKTQTSVGKTVPDPEVRGPSEKAVTDDKGSMKADDASAKTTPAPPKKTQKSLFDF</sequence>
<feature type="region of interest" description="Disordered" evidence="8">
    <location>
        <begin position="430"/>
        <end position="523"/>
    </location>
</feature>
<evidence type="ECO:0000256" key="1">
    <source>
        <dbReference type="ARBA" id="ARBA00006878"/>
    </source>
</evidence>
<evidence type="ECO:0000256" key="4">
    <source>
        <dbReference type="ARBA" id="ARBA00022741"/>
    </source>
</evidence>
<gene>
    <name evidence="7" type="primary">rfcL</name>
    <name evidence="10" type="ORF">BKD89_04020</name>
</gene>
<dbReference type="GO" id="GO:0003689">
    <property type="term" value="F:DNA clamp loader activity"/>
    <property type="evidence" value="ECO:0007669"/>
    <property type="project" value="UniProtKB-UniRule"/>
</dbReference>
<dbReference type="Pfam" id="PF21960">
    <property type="entry name" value="RCF1-5-like_lid"/>
    <property type="match status" value="1"/>
</dbReference>
<dbReference type="GeneID" id="41321605"/>
<dbReference type="PANTHER" id="PTHR23389">
    <property type="entry name" value="CHROMOSOME TRANSMISSION FIDELITY FACTOR 18"/>
    <property type="match status" value="1"/>
</dbReference>
<dbReference type="InterPro" id="IPR003959">
    <property type="entry name" value="ATPase_AAA_core"/>
</dbReference>
<dbReference type="EMBL" id="CP017686">
    <property type="protein sequence ID" value="AYQ54971.1"/>
    <property type="molecule type" value="Genomic_DNA"/>
</dbReference>
<evidence type="ECO:0000256" key="6">
    <source>
        <dbReference type="ARBA" id="ARBA00032141"/>
    </source>
</evidence>
<comment type="function">
    <text evidence="7">Part of the RFC clamp loader complex which loads the PCNA sliding clamp onto DNA.</text>
</comment>
<dbReference type="HAMAP" id="MF_01508">
    <property type="entry name" value="RfcL"/>
    <property type="match status" value="1"/>
</dbReference>
<evidence type="ECO:0000313" key="10">
    <source>
        <dbReference type="EMBL" id="AYQ54971.1"/>
    </source>
</evidence>
<dbReference type="SUPFAM" id="SSF52540">
    <property type="entry name" value="P-loop containing nucleoside triphosphate hydrolases"/>
    <property type="match status" value="1"/>
</dbReference>
<dbReference type="RefSeq" id="WP_015504706.1">
    <property type="nucleotide sequence ID" value="NZ_CP017686.1"/>
</dbReference>
<keyword evidence="5 7" id="KW-0067">ATP-binding</keyword>
<keyword evidence="3 7" id="KW-0235">DNA replication</keyword>
<dbReference type="InterPro" id="IPR003593">
    <property type="entry name" value="AAA+_ATPase"/>
</dbReference>
<dbReference type="GO" id="GO:0016887">
    <property type="term" value="F:ATP hydrolysis activity"/>
    <property type="evidence" value="ECO:0007669"/>
    <property type="project" value="InterPro"/>
</dbReference>
<dbReference type="Proteomes" id="UP000273278">
    <property type="component" value="Chromosome"/>
</dbReference>
<evidence type="ECO:0000259" key="9">
    <source>
        <dbReference type="SMART" id="SM00382"/>
    </source>
</evidence>
<evidence type="ECO:0000256" key="5">
    <source>
        <dbReference type="ARBA" id="ARBA00022840"/>
    </source>
</evidence>
<dbReference type="SMART" id="SM00382">
    <property type="entry name" value="AAA"/>
    <property type="match status" value="1"/>
</dbReference>
<evidence type="ECO:0000256" key="8">
    <source>
        <dbReference type="SAM" id="MobiDB-lite"/>
    </source>
</evidence>
<keyword evidence="4 7" id="KW-0547">Nucleotide-binding</keyword>
<evidence type="ECO:0000256" key="3">
    <source>
        <dbReference type="ARBA" id="ARBA00022705"/>
    </source>
</evidence>